<gene>
    <name evidence="1" type="ordered locus">VVA0876</name>
</gene>
<name>Q7ME08_VIBVY</name>
<dbReference type="PATRIC" id="fig|196600.6.peg.4054"/>
<protein>
    <submittedName>
        <fullName evidence="1">Uncharacterized protein</fullName>
    </submittedName>
</protein>
<evidence type="ECO:0000313" key="1">
    <source>
        <dbReference type="EMBL" id="BAC96902.1"/>
    </source>
</evidence>
<reference evidence="1 2" key="1">
    <citation type="journal article" date="2003" name="Genome Res.">
        <title>Comparative genome analysis of Vibrio vulnificus, a marine pathogen.</title>
        <authorList>
            <person name="Chen C.Y."/>
            <person name="Wu K.M."/>
            <person name="Chang Y.C."/>
            <person name="Chang C.H."/>
            <person name="Tsai H.C."/>
            <person name="Liao T.L."/>
            <person name="Liu Y.M."/>
            <person name="Chen H.J."/>
            <person name="Shen A.B."/>
            <person name="Li J.C."/>
            <person name="Su T.L."/>
            <person name="Shao C.P."/>
            <person name="Lee C.T."/>
            <person name="Hor L.I."/>
            <person name="Tsai S.F."/>
        </authorList>
    </citation>
    <scope>NUCLEOTIDE SEQUENCE [LARGE SCALE GENOMIC DNA]</scope>
    <source>
        <strain evidence="1 2">YJ016</strain>
    </source>
</reference>
<dbReference type="EMBL" id="BA000038">
    <property type="protein sequence ID" value="BAC96902.1"/>
    <property type="molecule type" value="Genomic_DNA"/>
</dbReference>
<accession>Q7ME08</accession>
<organism evidence="1 2">
    <name type="scientific">Vibrio vulnificus (strain YJ016)</name>
    <dbReference type="NCBI Taxonomy" id="196600"/>
    <lineage>
        <taxon>Bacteria</taxon>
        <taxon>Pseudomonadati</taxon>
        <taxon>Pseudomonadota</taxon>
        <taxon>Gammaproteobacteria</taxon>
        <taxon>Vibrionales</taxon>
        <taxon>Vibrionaceae</taxon>
        <taxon>Vibrio</taxon>
    </lineage>
</organism>
<dbReference type="AlphaFoldDB" id="Q7ME08"/>
<evidence type="ECO:0000313" key="2">
    <source>
        <dbReference type="Proteomes" id="UP000002675"/>
    </source>
</evidence>
<dbReference type="Proteomes" id="UP000002675">
    <property type="component" value="Chromosome II"/>
</dbReference>
<proteinExistence type="predicted"/>
<dbReference type="KEGG" id="vvy:VVA0876"/>
<dbReference type="HOGENOM" id="CLU_1651473_0_0_6"/>
<sequence length="160" mass="18559">MRSAERMAITTATIAKERIMIQNLTHAEWGVIKGLVHGGGSTSEGLTQGFVTGNLKQFSGHYVRFVDAWERLDSGQKQAVIAIRQECQYGDEVNDVTELNFVSKFIAWKRRKLFAQREQAFWDRWHKHPNFIEYYENGELPPREHKKIEASVKRTLSKHI</sequence>